<proteinExistence type="predicted"/>
<feature type="domain" description="PWI" evidence="3">
    <location>
        <begin position="74"/>
        <end position="175"/>
    </location>
</feature>
<dbReference type="GO" id="GO:0003723">
    <property type="term" value="F:RNA binding"/>
    <property type="evidence" value="ECO:0007669"/>
    <property type="project" value="TreeGrafter"/>
</dbReference>
<dbReference type="InterPro" id="IPR036483">
    <property type="entry name" value="PWI_dom_sf"/>
</dbReference>
<dbReference type="Gene3D" id="1.20.1390.10">
    <property type="entry name" value="PWI domain"/>
    <property type="match status" value="1"/>
</dbReference>
<dbReference type="EMBL" id="KZ819383">
    <property type="protein sequence ID" value="PWN42117.1"/>
    <property type="molecule type" value="Genomic_DNA"/>
</dbReference>
<dbReference type="OrthoDB" id="163257at2759"/>
<feature type="compositionally biased region" description="Basic residues" evidence="2">
    <location>
        <begin position="352"/>
        <end position="380"/>
    </location>
</feature>
<sequence>MTCHCHYHHSHPEAKSSSESEHRSPCCSIRKAPTSARCSCQSMGDSGYRGISASHADARFAGKEQKAISLLQSQGKFPASFAQKVDLRKVNLEVIRPWVEDKTKELLGFDDDVVAEYAMGMLENTEEKIPDPKKLQLSLTGFLESKTPEFMASLWDLLLDAQASIGGIPSALVQQKKAELAQARAADAQALSRAGLTGAAGRGRGGGRGSARDHDRRVGPASFKDKSGNLTEKVRDSGWGARARGNVESVRQGPPEPGASDRRSRSRWDGLARDEGRSWRDEPRGWSGYHDDSSSGRSYAREHRSRDKPERYESRGRERSFSPPRHRDGRRSYDRPRSRSRSMSVTPEYDRRRSHSGRHDRSSRRRSRTRSRSRSPRRAPRKDDSVTPRRHHADSSSSPVYRRRRSPTYSLSPPRRLSRRSERGPETRGESSRSMSRSPVRERSRDRRHGKTRQEKEETSYAGAKGKKSRWD</sequence>
<keyword evidence="5" id="KW-1185">Reference proteome</keyword>
<dbReference type="PANTHER" id="PTHR23148">
    <property type="entry name" value="SERINE/ARGININE REGULATED NUCLEAR MATRIX PROTEIN"/>
    <property type="match status" value="1"/>
</dbReference>
<feature type="compositionally biased region" description="Basic and acidic residues" evidence="2">
    <location>
        <begin position="419"/>
        <end position="431"/>
    </location>
</feature>
<dbReference type="AlphaFoldDB" id="A0A316VWU2"/>
<dbReference type="PANTHER" id="PTHR23148:SF0">
    <property type="entry name" value="SERINE_ARGININE REPETITIVE MATRIX PROTEIN 1"/>
    <property type="match status" value="1"/>
</dbReference>
<feature type="compositionally biased region" description="Basic and acidic residues" evidence="2">
    <location>
        <begin position="210"/>
        <end position="236"/>
    </location>
</feature>
<evidence type="ECO:0000256" key="1">
    <source>
        <dbReference type="ARBA" id="ARBA00022664"/>
    </source>
</evidence>
<evidence type="ECO:0000256" key="2">
    <source>
        <dbReference type="SAM" id="MobiDB-lite"/>
    </source>
</evidence>
<dbReference type="GO" id="GO:0006397">
    <property type="term" value="P:mRNA processing"/>
    <property type="evidence" value="ECO:0007669"/>
    <property type="project" value="UniProtKB-KW"/>
</dbReference>
<dbReference type="InterPro" id="IPR052225">
    <property type="entry name" value="Ser/Arg_repetitive_matrix"/>
</dbReference>
<reference evidence="4 5" key="1">
    <citation type="journal article" date="2018" name="Mol. Biol. Evol.">
        <title>Broad Genomic Sampling Reveals a Smut Pathogenic Ancestry of the Fungal Clade Ustilaginomycotina.</title>
        <authorList>
            <person name="Kijpornyongpan T."/>
            <person name="Mondo S.J."/>
            <person name="Barry K."/>
            <person name="Sandor L."/>
            <person name="Lee J."/>
            <person name="Lipzen A."/>
            <person name="Pangilinan J."/>
            <person name="LaButti K."/>
            <person name="Hainaut M."/>
            <person name="Henrissat B."/>
            <person name="Grigoriev I.V."/>
            <person name="Spatafora J.W."/>
            <person name="Aime M.C."/>
        </authorList>
    </citation>
    <scope>NUCLEOTIDE SEQUENCE [LARGE SCALE GENOMIC DNA]</scope>
    <source>
        <strain evidence="4 5">MCA 4658</strain>
    </source>
</reference>
<dbReference type="Pfam" id="PF01480">
    <property type="entry name" value="PWI"/>
    <property type="match status" value="1"/>
</dbReference>
<feature type="region of interest" description="Disordered" evidence="2">
    <location>
        <begin position="196"/>
        <end position="472"/>
    </location>
</feature>
<protein>
    <recommendedName>
        <fullName evidence="3">PWI domain-containing protein</fullName>
    </recommendedName>
</protein>
<evidence type="ECO:0000313" key="4">
    <source>
        <dbReference type="EMBL" id="PWN42117.1"/>
    </source>
</evidence>
<dbReference type="Proteomes" id="UP000245783">
    <property type="component" value="Unassembled WGS sequence"/>
</dbReference>
<dbReference type="FunCoup" id="A0A316VWU2">
    <property type="interactions" value="66"/>
</dbReference>
<gene>
    <name evidence="4" type="ORF">IE81DRAFT_323766</name>
</gene>
<dbReference type="SMART" id="SM00311">
    <property type="entry name" value="PWI"/>
    <property type="match status" value="1"/>
</dbReference>
<feature type="compositionally biased region" description="Basic and acidic residues" evidence="2">
    <location>
        <begin position="259"/>
        <end position="320"/>
    </location>
</feature>
<dbReference type="InParanoid" id="A0A316VWU2"/>
<keyword evidence="1" id="KW-0507">mRNA processing</keyword>
<dbReference type="GO" id="GO:0005681">
    <property type="term" value="C:spliceosomal complex"/>
    <property type="evidence" value="ECO:0007669"/>
    <property type="project" value="TreeGrafter"/>
</dbReference>
<dbReference type="STRING" id="1522189.A0A316VWU2"/>
<dbReference type="InterPro" id="IPR002483">
    <property type="entry name" value="PWI_dom"/>
</dbReference>
<dbReference type="GeneID" id="37035912"/>
<evidence type="ECO:0000313" key="5">
    <source>
        <dbReference type="Proteomes" id="UP000245783"/>
    </source>
</evidence>
<dbReference type="RefSeq" id="XP_025369277.1">
    <property type="nucleotide sequence ID" value="XM_025514042.1"/>
</dbReference>
<organism evidence="4 5">
    <name type="scientific">Ceraceosorus guamensis</name>
    <dbReference type="NCBI Taxonomy" id="1522189"/>
    <lineage>
        <taxon>Eukaryota</taxon>
        <taxon>Fungi</taxon>
        <taxon>Dikarya</taxon>
        <taxon>Basidiomycota</taxon>
        <taxon>Ustilaginomycotina</taxon>
        <taxon>Exobasidiomycetes</taxon>
        <taxon>Ceraceosorales</taxon>
        <taxon>Ceraceosoraceae</taxon>
        <taxon>Ceraceosorus</taxon>
    </lineage>
</organism>
<feature type="compositionally biased region" description="Gly residues" evidence="2">
    <location>
        <begin position="198"/>
        <end position="209"/>
    </location>
</feature>
<dbReference type="PROSITE" id="PS51025">
    <property type="entry name" value="PWI"/>
    <property type="match status" value="1"/>
</dbReference>
<name>A0A316VWU2_9BASI</name>
<dbReference type="SUPFAM" id="SSF101233">
    <property type="entry name" value="PWI domain"/>
    <property type="match status" value="1"/>
</dbReference>
<accession>A0A316VWU2</accession>
<evidence type="ECO:0000259" key="3">
    <source>
        <dbReference type="PROSITE" id="PS51025"/>
    </source>
</evidence>
<dbReference type="GO" id="GO:0048024">
    <property type="term" value="P:regulation of mRNA splicing, via spliceosome"/>
    <property type="evidence" value="ECO:0007669"/>
    <property type="project" value="TreeGrafter"/>
</dbReference>